<accession>A0AAP5MEB8</accession>
<comment type="caution">
    <text evidence="1">The sequence shown here is derived from an EMBL/GenBank/DDBJ whole genome shotgun (WGS) entry which is preliminary data.</text>
</comment>
<protein>
    <submittedName>
        <fullName evidence="1">Uncharacterized protein</fullName>
    </submittedName>
</protein>
<sequence>MDNLFVQAISQLRQKALSEMIENLISALRMQGYELEEILEGFIEYAQSREDWHEVVAHLKATRNSIIEAKEQMIKNNLS</sequence>
<dbReference type="RefSeq" id="WP_208342398.1">
    <property type="nucleotide sequence ID" value="NZ_CAWQFN010000136.1"/>
</dbReference>
<evidence type="ECO:0000313" key="2">
    <source>
        <dbReference type="Proteomes" id="UP000667802"/>
    </source>
</evidence>
<proteinExistence type="predicted"/>
<dbReference type="EMBL" id="JAALHA020000038">
    <property type="protein sequence ID" value="MDR9900694.1"/>
    <property type="molecule type" value="Genomic_DNA"/>
</dbReference>
<keyword evidence="2" id="KW-1185">Reference proteome</keyword>
<reference evidence="2" key="1">
    <citation type="journal article" date="2021" name="Science">
        <title>Hunting the eagle killer: A cyanobacterial neurotoxin causes vacuolar myelinopathy.</title>
        <authorList>
            <person name="Breinlinger S."/>
            <person name="Phillips T.J."/>
            <person name="Haram B.N."/>
            <person name="Mares J."/>
            <person name="Martinez Yerena J.A."/>
            <person name="Hrouzek P."/>
            <person name="Sobotka R."/>
            <person name="Henderson W.M."/>
            <person name="Schmieder P."/>
            <person name="Williams S.M."/>
            <person name="Lauderdale J.D."/>
            <person name="Wilde H.D."/>
            <person name="Gerrin W."/>
            <person name="Kust A."/>
            <person name="Washington J.W."/>
            <person name="Wagner C."/>
            <person name="Geier B."/>
            <person name="Liebeke M."/>
            <person name="Enke H."/>
            <person name="Niedermeyer T.H.J."/>
            <person name="Wilde S.B."/>
        </authorList>
    </citation>
    <scope>NUCLEOTIDE SEQUENCE [LARGE SCALE GENOMIC DNA]</scope>
    <source>
        <strain evidence="2">Thurmond2011</strain>
    </source>
</reference>
<dbReference type="AlphaFoldDB" id="A0AAP5MEB8"/>
<name>A0AAP5MEB8_9CYAN</name>
<gene>
    <name evidence="1" type="ORF">G7B40_040110</name>
</gene>
<dbReference type="Proteomes" id="UP000667802">
    <property type="component" value="Unassembled WGS sequence"/>
</dbReference>
<evidence type="ECO:0000313" key="1">
    <source>
        <dbReference type="EMBL" id="MDR9900694.1"/>
    </source>
</evidence>
<organism evidence="1 2">
    <name type="scientific">Aetokthonos hydrillicola Thurmond2011</name>
    <dbReference type="NCBI Taxonomy" id="2712845"/>
    <lineage>
        <taxon>Bacteria</taxon>
        <taxon>Bacillati</taxon>
        <taxon>Cyanobacteriota</taxon>
        <taxon>Cyanophyceae</taxon>
        <taxon>Nostocales</taxon>
        <taxon>Hapalosiphonaceae</taxon>
        <taxon>Aetokthonos</taxon>
    </lineage>
</organism>